<reference evidence="1" key="1">
    <citation type="submission" date="2022-08" db="EMBL/GenBank/DDBJ databases">
        <title>Genomic Encyclopedia of Type Strains, Phase III (KMG-III): the genomes of soil and plant-associated and newly described type strains.</title>
        <authorList>
            <person name="Whitman W."/>
        </authorList>
    </citation>
    <scope>NUCLEOTIDE SEQUENCE</scope>
    <source>
        <strain evidence="1">HMT 1</strain>
    </source>
</reference>
<proteinExistence type="predicted"/>
<dbReference type="Gene3D" id="6.10.280.50">
    <property type="match status" value="1"/>
</dbReference>
<organism evidence="1 2">
    <name type="scientific">Methylohalomonas lacus</name>
    <dbReference type="NCBI Taxonomy" id="398773"/>
    <lineage>
        <taxon>Bacteria</taxon>
        <taxon>Pseudomonadati</taxon>
        <taxon>Pseudomonadota</taxon>
        <taxon>Gammaproteobacteria</taxon>
        <taxon>Methylohalomonadales</taxon>
        <taxon>Methylohalomonadaceae</taxon>
        <taxon>Methylohalomonas</taxon>
    </lineage>
</organism>
<protein>
    <submittedName>
        <fullName evidence="1">Uncharacterized protein YdcH (DUF465 family)</fullName>
    </submittedName>
</protein>
<dbReference type="EMBL" id="JANUCT010000010">
    <property type="protein sequence ID" value="MCS3903669.1"/>
    <property type="molecule type" value="Genomic_DNA"/>
</dbReference>
<dbReference type="InterPro" id="IPR038444">
    <property type="entry name" value="DUF465_sf"/>
</dbReference>
<evidence type="ECO:0000313" key="2">
    <source>
        <dbReference type="Proteomes" id="UP001204445"/>
    </source>
</evidence>
<keyword evidence="2" id="KW-1185">Reference proteome</keyword>
<name>A0AAE3L195_9GAMM</name>
<accession>A0AAE3L195</accession>
<dbReference type="AlphaFoldDB" id="A0AAE3L195"/>
<sequence length="78" mass="9458">MFDYDQEVVKYLLQDSIEFQRLYDRHHRLKQQVEEAHRGDMTIDDFALERLKKEKLQLKDRMADLIANYRRNNVSASA</sequence>
<dbReference type="InterPro" id="IPR007420">
    <property type="entry name" value="DUF465"/>
</dbReference>
<gene>
    <name evidence="1" type="ORF">J2T55_001698</name>
</gene>
<dbReference type="Pfam" id="PF04325">
    <property type="entry name" value="DUF465"/>
    <property type="match status" value="1"/>
</dbReference>
<comment type="caution">
    <text evidence="1">The sequence shown here is derived from an EMBL/GenBank/DDBJ whole genome shotgun (WGS) entry which is preliminary data.</text>
</comment>
<dbReference type="Proteomes" id="UP001204445">
    <property type="component" value="Unassembled WGS sequence"/>
</dbReference>
<dbReference type="RefSeq" id="WP_259055596.1">
    <property type="nucleotide sequence ID" value="NZ_JANUCT010000010.1"/>
</dbReference>
<evidence type="ECO:0000313" key="1">
    <source>
        <dbReference type="EMBL" id="MCS3903669.1"/>
    </source>
</evidence>